<dbReference type="Proteomes" id="UP001239111">
    <property type="component" value="Chromosome 1"/>
</dbReference>
<gene>
    <name evidence="1" type="ORF">QAD02_022109</name>
</gene>
<keyword evidence="2" id="KW-1185">Reference proteome</keyword>
<comment type="caution">
    <text evidence="1">The sequence shown here is derived from an EMBL/GenBank/DDBJ whole genome shotgun (WGS) entry which is preliminary data.</text>
</comment>
<organism evidence="1 2">
    <name type="scientific">Eretmocerus hayati</name>
    <dbReference type="NCBI Taxonomy" id="131215"/>
    <lineage>
        <taxon>Eukaryota</taxon>
        <taxon>Metazoa</taxon>
        <taxon>Ecdysozoa</taxon>
        <taxon>Arthropoda</taxon>
        <taxon>Hexapoda</taxon>
        <taxon>Insecta</taxon>
        <taxon>Pterygota</taxon>
        <taxon>Neoptera</taxon>
        <taxon>Endopterygota</taxon>
        <taxon>Hymenoptera</taxon>
        <taxon>Apocrita</taxon>
        <taxon>Proctotrupomorpha</taxon>
        <taxon>Chalcidoidea</taxon>
        <taxon>Aphelinidae</taxon>
        <taxon>Aphelininae</taxon>
        <taxon>Eretmocerus</taxon>
    </lineage>
</organism>
<sequence length="652" mass="74656">MSSHRDLSAMSYKELQALAVKHQIPGNIKKLMLVKILRAVNCGNTPEVTRLLSDLKKNRKKRTKRIKISRADESSSLEMTMQDSFDFTNGKDDYSFPMQQHYHRQQPQYPFSWVRGEDEVTNSSRQDIPKRNLTYEEIRQFVFYNSHNLYNNHDPNNNSALMNEIVDLRTDATTSQHHPTMSNSFITSNHSQQHFFHSSGYDSADNKMSILLKRMLQAPVGANLKEIATPDPNWSLDARNLRESSPDDSETMTAKSDINESEEVWNDDVTATSQDFPALGFDNELNYGDDSLNRRTENATSFYESSLNNGLELSYDQRHPQYQFNMIPQADSQENCRSWLASSSLDIPTTSNFNPKIDTVHQFQNFENASVMASGPCDSSVIQRKPRFGQDEHPYLSSPLPDLQLDTSNYYRIASDVKSPEPQHFYPQVYPPLMDNPNFGHEMNNSQHQRYEHHQQKFASSLYHGEFGQNPYYLNDYQQQQSDATSRPDQTPVSATSNLLPEIQDQHAHERFAEVSSSVQSHPANHSPSMFDAYWPHWNPSDRSNMVSTTGGRSLENTLNLCTPNYVDFSKLNETCSVYSNTAPVMTLRKSSDLLPTTLESKDCIQNSDYHHSDFASSSLLFSEESERENYDQTDSVDLSTYCLDEQSDLPL</sequence>
<name>A0ACC2PSC9_9HYME</name>
<evidence type="ECO:0000313" key="1">
    <source>
        <dbReference type="EMBL" id="KAJ8686315.1"/>
    </source>
</evidence>
<protein>
    <submittedName>
        <fullName evidence="1">Uncharacterized protein</fullName>
    </submittedName>
</protein>
<reference evidence="1" key="1">
    <citation type="submission" date="2023-04" db="EMBL/GenBank/DDBJ databases">
        <title>A chromosome-level genome assembly of the parasitoid wasp Eretmocerus hayati.</title>
        <authorList>
            <person name="Zhong Y."/>
            <person name="Liu S."/>
            <person name="Liu Y."/>
        </authorList>
    </citation>
    <scope>NUCLEOTIDE SEQUENCE</scope>
    <source>
        <strain evidence="1">ZJU_SS_LIU_2023</strain>
    </source>
</reference>
<dbReference type="EMBL" id="CM056741">
    <property type="protein sequence ID" value="KAJ8686315.1"/>
    <property type="molecule type" value="Genomic_DNA"/>
</dbReference>
<evidence type="ECO:0000313" key="2">
    <source>
        <dbReference type="Proteomes" id="UP001239111"/>
    </source>
</evidence>
<accession>A0ACC2PSC9</accession>
<proteinExistence type="predicted"/>